<keyword evidence="3" id="KW-0808">Transferase</keyword>
<dbReference type="Proteomes" id="UP001434737">
    <property type="component" value="Chromosome"/>
</dbReference>
<dbReference type="EMBL" id="CP145316">
    <property type="protein sequence ID" value="XAM17139.1"/>
    <property type="molecule type" value="Genomic_DNA"/>
</dbReference>
<gene>
    <name evidence="6" type="ORF">V3I05_05440</name>
</gene>
<accession>A0ABZ3F435</accession>
<dbReference type="GO" id="GO:0008168">
    <property type="term" value="F:methyltransferase activity"/>
    <property type="evidence" value="ECO:0007669"/>
    <property type="project" value="UniProtKB-KW"/>
</dbReference>
<dbReference type="InterPro" id="IPR029063">
    <property type="entry name" value="SAM-dependent_MTases_sf"/>
</dbReference>
<dbReference type="GO" id="GO:0032259">
    <property type="term" value="P:methylation"/>
    <property type="evidence" value="ECO:0007669"/>
    <property type="project" value="UniProtKB-KW"/>
</dbReference>
<proteinExistence type="predicted"/>
<keyword evidence="4" id="KW-0949">S-adenosyl-L-methionine</keyword>
<evidence type="ECO:0000313" key="7">
    <source>
        <dbReference type="Proteomes" id="UP001434737"/>
    </source>
</evidence>
<sequence>MRFIGNKESLAPQIFTLLQKYKVIDSQKTQSFFDLFSGSASMAKFFKKQGFQIYSNDILYFSYCLQRAYIQNNEIPQFNGLKKLINSTNTTNSLFQSHYQKVLLFLDSIPIQKGFIYNHYAPNATKDLKIPRMYFSDKNAAKIDAIRLQIEAWKNNKAINENEYFILLATLIESVSFYANVAGVYAAFCKTWDKRALKDFNLKEIDILISDKKHFCFCDDGVKLLQNLHKIFDILYLDPPYNHRQYAPNYHLIETIAKYDNPNIKGIAGLREWQNQKSAFCNAKNALIELEKIIKYKNYRNLVLSYNSEGIMQKEAITELLKPLGNLYFESILYPRFKSNNKKSQKYINEYVWILQL</sequence>
<organism evidence="6 7">
    <name type="scientific">Helicobacter mastomyrinus</name>
    <dbReference type="NCBI Taxonomy" id="287948"/>
    <lineage>
        <taxon>Bacteria</taxon>
        <taxon>Pseudomonadati</taxon>
        <taxon>Campylobacterota</taxon>
        <taxon>Epsilonproteobacteria</taxon>
        <taxon>Campylobacterales</taxon>
        <taxon>Helicobacteraceae</taxon>
        <taxon>Helicobacter</taxon>
    </lineage>
</organism>
<evidence type="ECO:0000313" key="6">
    <source>
        <dbReference type="EMBL" id="XAM17139.1"/>
    </source>
</evidence>
<evidence type="ECO:0000256" key="3">
    <source>
        <dbReference type="ARBA" id="ARBA00022679"/>
    </source>
</evidence>
<keyword evidence="7" id="KW-1185">Reference proteome</keyword>
<name>A0ABZ3F435_9HELI</name>
<evidence type="ECO:0000256" key="5">
    <source>
        <dbReference type="ARBA" id="ARBA00047942"/>
    </source>
</evidence>
<protein>
    <recommendedName>
        <fullName evidence="1">site-specific DNA-methyltransferase (adenine-specific)</fullName>
        <ecNumber evidence="1">2.1.1.72</ecNumber>
    </recommendedName>
</protein>
<evidence type="ECO:0000256" key="2">
    <source>
        <dbReference type="ARBA" id="ARBA00022603"/>
    </source>
</evidence>
<dbReference type="RefSeq" id="WP_300447127.1">
    <property type="nucleotide sequence ID" value="NZ_CP145316.1"/>
</dbReference>
<dbReference type="SUPFAM" id="SSF53335">
    <property type="entry name" value="S-adenosyl-L-methionine-dependent methyltransferases"/>
    <property type="match status" value="1"/>
</dbReference>
<dbReference type="InterPro" id="IPR012327">
    <property type="entry name" value="MeTrfase_D12"/>
</dbReference>
<dbReference type="Pfam" id="PF02086">
    <property type="entry name" value="MethyltransfD12"/>
    <property type="match status" value="1"/>
</dbReference>
<keyword evidence="2 6" id="KW-0489">Methyltransferase</keyword>
<evidence type="ECO:0000256" key="4">
    <source>
        <dbReference type="ARBA" id="ARBA00022691"/>
    </source>
</evidence>
<reference evidence="6 7" key="1">
    <citation type="submission" date="2024-02" db="EMBL/GenBank/DDBJ databases">
        <title>Genome and pathogenicity analysis of Helicobacter mastomyrinus isolated from mice.</title>
        <authorList>
            <person name="Zhu L."/>
        </authorList>
    </citation>
    <scope>NUCLEOTIDE SEQUENCE [LARGE SCALE GENOMIC DNA]</scope>
    <source>
        <strain evidence="6 7">Hm-17</strain>
    </source>
</reference>
<dbReference type="EC" id="2.1.1.72" evidence="1"/>
<comment type="catalytic activity">
    <reaction evidence="5">
        <text>a 2'-deoxyadenosine in DNA + S-adenosyl-L-methionine = an N(6)-methyl-2'-deoxyadenosine in DNA + S-adenosyl-L-homocysteine + H(+)</text>
        <dbReference type="Rhea" id="RHEA:15197"/>
        <dbReference type="Rhea" id="RHEA-COMP:12418"/>
        <dbReference type="Rhea" id="RHEA-COMP:12419"/>
        <dbReference type="ChEBI" id="CHEBI:15378"/>
        <dbReference type="ChEBI" id="CHEBI:57856"/>
        <dbReference type="ChEBI" id="CHEBI:59789"/>
        <dbReference type="ChEBI" id="CHEBI:90615"/>
        <dbReference type="ChEBI" id="CHEBI:90616"/>
        <dbReference type="EC" id="2.1.1.72"/>
    </reaction>
</comment>
<evidence type="ECO:0000256" key="1">
    <source>
        <dbReference type="ARBA" id="ARBA00011900"/>
    </source>
</evidence>
<dbReference type="InterPro" id="IPR002052">
    <property type="entry name" value="DNA_methylase_N6_adenine_CS"/>
</dbReference>
<dbReference type="PROSITE" id="PS00092">
    <property type="entry name" value="N6_MTASE"/>
    <property type="match status" value="1"/>
</dbReference>